<feature type="compositionally biased region" description="Basic and acidic residues" evidence="1">
    <location>
        <begin position="791"/>
        <end position="803"/>
    </location>
</feature>
<keyword evidence="2" id="KW-1133">Transmembrane helix</keyword>
<dbReference type="EMBL" id="JAAAUY010000515">
    <property type="protein sequence ID" value="KAF9328992.1"/>
    <property type="molecule type" value="Genomic_DNA"/>
</dbReference>
<keyword evidence="2" id="KW-0812">Transmembrane</keyword>
<feature type="compositionally biased region" description="Polar residues" evidence="1">
    <location>
        <begin position="632"/>
        <end position="646"/>
    </location>
</feature>
<evidence type="ECO:0008006" key="5">
    <source>
        <dbReference type="Google" id="ProtNLM"/>
    </source>
</evidence>
<dbReference type="Proteomes" id="UP000696485">
    <property type="component" value="Unassembled WGS sequence"/>
</dbReference>
<feature type="transmembrane region" description="Helical" evidence="2">
    <location>
        <begin position="342"/>
        <end position="362"/>
    </location>
</feature>
<feature type="transmembrane region" description="Helical" evidence="2">
    <location>
        <begin position="203"/>
        <end position="222"/>
    </location>
</feature>
<sequence length="1294" mass="138460">MTGPGLVTIPVVAQSAGWLPTILGFGLVALLSTLSSLFICEAMTEVPGNEYFQSNVEYSNLVLCFFGRRYHLFVQIVCFLAMQTTNIASITVSAQLFDNLLIKLFHRTCGIQVYPNPSFVCVTEQLPSASPFSGIMIMTAGVLLALAMILPLAVLKLSENIWLQLASFILIILIVLQWIFTFFMHGLDTTLVPIVGPDVSQTFGTILFNYAFITTVPSWANAKKPSVSIHKSIGWSVTITTIMYLCVAIIGGMAFQIPANSSLIQAINSTSDATVLSQVTGYTFPIAALITSIPINIIVIRYNLIQSGACNIVWSNILSGVLPWLVAIPCMTGAGLTAVINWSSLFLVSTANFIIPFILYIHSKKHREKLNKLPIIEMEQYARLSREVSRSSFSGQSHRGTSVSGSIRRRPSGNVPHHGSQSHGDLPIAPSSALAAATIVPVALGIGTGSIIHQSVSEENLSGENSRPVHRRYPSYQSGSGHIGEHSGESMAGPYFSFSKDGELFEGENPGFRHGADSRSAASSVHRPSGLSTVVLHDPASELAQRKAALPRRVSHKDKILSMISDRHKRAMEQQEKIMKDQSSKPVPPMILLSQSAIESESADDVSDQGQPTHRESRDSAKHEDAKDFEDSTANSKKLNRKSSIPLTYRSGLRATLALPSSPPQRSPNSPSELRNTSVEISRPGTPQPPSQEEHILEPSPIFSPPRIPVPQKSAMKPSSSSPIHESPQSVTEGSIRPSITLSFGFRSGSIKSEDAVPDSTRLGPSGSSQSGNSAMNQSPSTPDSAASVHSLDRRVSFSDDARASLSPSDPEVRSTFSSETRRAMKAAMASLAGGGSPSRFGSSCSLNSSYKDARPPTIEWATTLLENPEEEGFGEEDEHEAIGPDPSLANTDSDRMSSGSTPFMDERRDSTGRMAAAFSAQPGSFSIHTAHVGTSQETDTTDHQAEGLSLTPSRMEPILQCTLPSTEIGLTLSPSAPPGFTLQNAARNHGRAFSASAVEDRTGGVPRQSTQSLRELTPTHGRLGSAGLSIHLMPPSPSLGHARFEGSHSPTLPSPAVAPPSPQQRGHLGHRSSFSNNRNNRLSGSFKILPAPFQGGKNYAIPGFPSPHPSPTLQSPPLIPLSSERHSCHGDPSGSSSPWFRRHSRDPSRSTMASGQVYPAKSAPPSSHPSVLEAGGVGYGHKAEHSAQSAGSLEALMFDRGEDEFDRERGGSGVGGGGSGHHYHESSSYLPQYVSTAAAFDQMWSLRAIPRWVPISSLKIAWGSLMVLVLAIGATIVFAFVQLATGNDTVSGS</sequence>
<keyword evidence="2" id="KW-0472">Membrane</keyword>
<evidence type="ECO:0000256" key="1">
    <source>
        <dbReference type="SAM" id="MobiDB-lite"/>
    </source>
</evidence>
<feature type="region of interest" description="Disordered" evidence="1">
    <location>
        <begin position="458"/>
        <end position="482"/>
    </location>
</feature>
<proteinExistence type="predicted"/>
<feature type="transmembrane region" description="Helical" evidence="2">
    <location>
        <begin position="279"/>
        <end position="300"/>
    </location>
</feature>
<feature type="compositionally biased region" description="Low complexity" evidence="1">
    <location>
        <begin position="718"/>
        <end position="730"/>
    </location>
</feature>
<dbReference type="PANTHER" id="PTHR16189">
    <property type="entry name" value="TRANSMEMBRANE PROTEIN 104-RELATED"/>
    <property type="match status" value="1"/>
</dbReference>
<feature type="region of interest" description="Disordered" evidence="1">
    <location>
        <begin position="868"/>
        <end position="908"/>
    </location>
</feature>
<gene>
    <name evidence="3" type="ORF">BG006_007911</name>
</gene>
<feature type="region of interest" description="Disordered" evidence="1">
    <location>
        <begin position="389"/>
        <end position="427"/>
    </location>
</feature>
<feature type="transmembrane region" description="Helical" evidence="2">
    <location>
        <begin position="18"/>
        <end position="40"/>
    </location>
</feature>
<feature type="compositionally biased region" description="Polar residues" evidence="1">
    <location>
        <begin position="390"/>
        <end position="405"/>
    </location>
</feature>
<organism evidence="3 4">
    <name type="scientific">Podila minutissima</name>
    <dbReference type="NCBI Taxonomy" id="64525"/>
    <lineage>
        <taxon>Eukaryota</taxon>
        <taxon>Fungi</taxon>
        <taxon>Fungi incertae sedis</taxon>
        <taxon>Mucoromycota</taxon>
        <taxon>Mortierellomycotina</taxon>
        <taxon>Mortierellomycetes</taxon>
        <taxon>Mortierellales</taxon>
        <taxon>Mortierellaceae</taxon>
        <taxon>Podila</taxon>
    </lineage>
</organism>
<protein>
    <recommendedName>
        <fullName evidence="5">Amino acid transporter transmembrane domain-containing protein</fullName>
    </recommendedName>
</protein>
<evidence type="ECO:0000256" key="2">
    <source>
        <dbReference type="SAM" id="Phobius"/>
    </source>
</evidence>
<feature type="compositionally biased region" description="Low complexity" evidence="1">
    <location>
        <begin position="1160"/>
        <end position="1171"/>
    </location>
</feature>
<keyword evidence="4" id="KW-1185">Reference proteome</keyword>
<dbReference type="PANTHER" id="PTHR16189:SF3">
    <property type="entry name" value="AMINO ACID TRANSPORTER TRANSMEMBRANE DOMAIN-CONTAINING PROTEIN"/>
    <property type="match status" value="1"/>
</dbReference>
<accession>A0A9P5SH78</accession>
<feature type="compositionally biased region" description="Basic and acidic residues" evidence="1">
    <location>
        <begin position="613"/>
        <end position="630"/>
    </location>
</feature>
<reference evidence="3" key="1">
    <citation type="journal article" date="2020" name="Fungal Divers.">
        <title>Resolving the Mortierellaceae phylogeny through synthesis of multi-gene phylogenetics and phylogenomics.</title>
        <authorList>
            <person name="Vandepol N."/>
            <person name="Liber J."/>
            <person name="Desiro A."/>
            <person name="Na H."/>
            <person name="Kennedy M."/>
            <person name="Barry K."/>
            <person name="Grigoriev I.V."/>
            <person name="Miller A.N."/>
            <person name="O'Donnell K."/>
            <person name="Stajich J.E."/>
            <person name="Bonito G."/>
        </authorList>
    </citation>
    <scope>NUCLEOTIDE SEQUENCE</scope>
    <source>
        <strain evidence="3">NVP1</strain>
    </source>
</reference>
<name>A0A9P5SH78_9FUNG</name>
<feature type="compositionally biased region" description="Pro residues" evidence="1">
    <location>
        <begin position="1053"/>
        <end position="1063"/>
    </location>
</feature>
<feature type="compositionally biased region" description="Acidic residues" evidence="1">
    <location>
        <begin position="868"/>
        <end position="880"/>
    </location>
</feature>
<feature type="transmembrane region" description="Helical" evidence="2">
    <location>
        <begin position="161"/>
        <end position="183"/>
    </location>
</feature>
<feature type="compositionally biased region" description="Polar residues" evidence="1">
    <location>
        <begin position="840"/>
        <end position="851"/>
    </location>
</feature>
<feature type="region of interest" description="Disordered" evidence="1">
    <location>
        <begin position="565"/>
        <end position="854"/>
    </location>
</feature>
<feature type="compositionally biased region" description="Polar residues" evidence="1">
    <location>
        <begin position="889"/>
        <end position="902"/>
    </location>
</feature>
<feature type="region of interest" description="Disordered" evidence="1">
    <location>
        <begin position="997"/>
        <end position="1178"/>
    </location>
</feature>
<feature type="transmembrane region" description="Helical" evidence="2">
    <location>
        <begin position="72"/>
        <end position="97"/>
    </location>
</feature>
<feature type="compositionally biased region" description="Basic and acidic residues" evidence="1">
    <location>
        <begin position="571"/>
        <end position="583"/>
    </location>
</feature>
<comment type="caution">
    <text evidence="3">The sequence shown here is derived from an EMBL/GenBank/DDBJ whole genome shotgun (WGS) entry which is preliminary data.</text>
</comment>
<evidence type="ECO:0000313" key="4">
    <source>
        <dbReference type="Proteomes" id="UP000696485"/>
    </source>
</evidence>
<feature type="compositionally biased region" description="Low complexity" evidence="1">
    <location>
        <begin position="1072"/>
        <end position="1084"/>
    </location>
</feature>
<feature type="transmembrane region" description="Helical" evidence="2">
    <location>
        <begin position="1261"/>
        <end position="1285"/>
    </location>
</feature>
<feature type="transmembrane region" description="Helical" evidence="2">
    <location>
        <begin position="312"/>
        <end position="336"/>
    </location>
</feature>
<evidence type="ECO:0000313" key="3">
    <source>
        <dbReference type="EMBL" id="KAF9328992.1"/>
    </source>
</evidence>
<feature type="transmembrane region" description="Helical" evidence="2">
    <location>
        <begin position="234"/>
        <end position="259"/>
    </location>
</feature>
<feature type="transmembrane region" description="Helical" evidence="2">
    <location>
        <begin position="132"/>
        <end position="154"/>
    </location>
</feature>
<feature type="compositionally biased region" description="Polar residues" evidence="1">
    <location>
        <begin position="766"/>
        <end position="785"/>
    </location>
</feature>